<evidence type="ECO:0000313" key="2">
    <source>
        <dbReference type="EMBL" id="GMM48442.1"/>
    </source>
</evidence>
<dbReference type="GO" id="GO:0005634">
    <property type="term" value="C:nucleus"/>
    <property type="evidence" value="ECO:0007669"/>
    <property type="project" value="TreeGrafter"/>
</dbReference>
<dbReference type="EMBL" id="BTGB01000009">
    <property type="protein sequence ID" value="GMM48442.1"/>
    <property type="molecule type" value="Genomic_DNA"/>
</dbReference>
<dbReference type="AlphaFoldDB" id="A0AAV5RBU0"/>
<sequence>MSGPLPEKVIDSLSNSKFIHLATSYKDRPHVSLMNFTFINNKDKNEQLILVATCKNTKKYDNLINNKNVSVLVHDWVTNTNNAQSNDSSVLKLLQNINQNQVGDISITLDGYVYQIFNKDDEKYQYYKDLHLLENPDAKAFINGDDVSFILIKINESKVSDSNNNVEKFN</sequence>
<dbReference type="Gene3D" id="2.30.110.10">
    <property type="entry name" value="Electron Transport, Fmn-binding Protein, Chain A"/>
    <property type="match status" value="1"/>
</dbReference>
<dbReference type="GO" id="GO:0005737">
    <property type="term" value="C:cytoplasm"/>
    <property type="evidence" value="ECO:0007669"/>
    <property type="project" value="TreeGrafter"/>
</dbReference>
<dbReference type="Pfam" id="PF01243">
    <property type="entry name" value="PNPOx_N"/>
    <property type="match status" value="1"/>
</dbReference>
<organism evidence="2 3">
    <name type="scientific">Pichia kluyveri</name>
    <name type="common">Yeast</name>
    <dbReference type="NCBI Taxonomy" id="36015"/>
    <lineage>
        <taxon>Eukaryota</taxon>
        <taxon>Fungi</taxon>
        <taxon>Dikarya</taxon>
        <taxon>Ascomycota</taxon>
        <taxon>Saccharomycotina</taxon>
        <taxon>Pichiomycetes</taxon>
        <taxon>Pichiales</taxon>
        <taxon>Pichiaceae</taxon>
        <taxon>Pichia</taxon>
    </lineage>
</organism>
<dbReference type="InterPro" id="IPR012349">
    <property type="entry name" value="Split_barrel_FMN-bd"/>
</dbReference>
<dbReference type="InterPro" id="IPR052841">
    <property type="entry name" value="PMP_oxidase-like"/>
</dbReference>
<proteinExistence type="predicted"/>
<dbReference type="Proteomes" id="UP001378960">
    <property type="component" value="Unassembled WGS sequence"/>
</dbReference>
<accession>A0AAV5RBU0</accession>
<evidence type="ECO:0000259" key="1">
    <source>
        <dbReference type="Pfam" id="PF01243"/>
    </source>
</evidence>
<feature type="domain" description="Pyridoxamine 5'-phosphate oxidase N-terminal" evidence="1">
    <location>
        <begin position="6"/>
        <end position="116"/>
    </location>
</feature>
<evidence type="ECO:0000313" key="3">
    <source>
        <dbReference type="Proteomes" id="UP001378960"/>
    </source>
</evidence>
<reference evidence="2 3" key="1">
    <citation type="journal article" date="2023" name="Elife">
        <title>Identification of key yeast species and microbe-microbe interactions impacting larval growth of Drosophila in the wild.</title>
        <authorList>
            <person name="Mure A."/>
            <person name="Sugiura Y."/>
            <person name="Maeda R."/>
            <person name="Honda K."/>
            <person name="Sakurai N."/>
            <person name="Takahashi Y."/>
            <person name="Watada M."/>
            <person name="Katoh T."/>
            <person name="Gotoh A."/>
            <person name="Gotoh Y."/>
            <person name="Taniguchi I."/>
            <person name="Nakamura K."/>
            <person name="Hayashi T."/>
            <person name="Katayama T."/>
            <person name="Uemura T."/>
            <person name="Hattori Y."/>
        </authorList>
    </citation>
    <scope>NUCLEOTIDE SEQUENCE [LARGE SCALE GENOMIC DNA]</scope>
    <source>
        <strain evidence="2 3">PK-24</strain>
    </source>
</reference>
<protein>
    <submittedName>
        <fullName evidence="2">Pyridoxal 5'-phosphate synthase</fullName>
    </submittedName>
</protein>
<gene>
    <name evidence="2" type="ORF">DAPK24_050400</name>
</gene>
<keyword evidence="3" id="KW-1185">Reference proteome</keyword>
<dbReference type="SUPFAM" id="SSF50475">
    <property type="entry name" value="FMN-binding split barrel"/>
    <property type="match status" value="1"/>
</dbReference>
<name>A0AAV5RBU0_PICKL</name>
<dbReference type="PANTHER" id="PTHR28040:SF1">
    <property type="entry name" value="PYRIDOXAMINE 5'-PHOSPHATE OXIDASE YLR456W HOMOLOG-RELATED"/>
    <property type="match status" value="1"/>
</dbReference>
<dbReference type="InterPro" id="IPR011576">
    <property type="entry name" value="Pyridox_Oxase_N"/>
</dbReference>
<comment type="caution">
    <text evidence="2">The sequence shown here is derived from an EMBL/GenBank/DDBJ whole genome shotgun (WGS) entry which is preliminary data.</text>
</comment>
<dbReference type="PANTHER" id="PTHR28040">
    <property type="entry name" value="PYRIDOXAMINE 5'-PHOSPHATE OXIDASE YLR456W HOMOLOG-RELATED"/>
    <property type="match status" value="1"/>
</dbReference>